<evidence type="ECO:0008006" key="3">
    <source>
        <dbReference type="Google" id="ProtNLM"/>
    </source>
</evidence>
<name>A0AAQ3N2U3_VIGMU</name>
<proteinExistence type="predicted"/>
<protein>
    <recommendedName>
        <fullName evidence="3">Retrotransposon gag domain-containing protein</fullName>
    </recommendedName>
</protein>
<evidence type="ECO:0000313" key="2">
    <source>
        <dbReference type="Proteomes" id="UP001374535"/>
    </source>
</evidence>
<sequence length="164" mass="18389">MEDATIHWFNLLQEAEVGLSWTKLKRELIGRYGDCTSDDLFEEDFSSTGSIDEYLAEFESSHLKYCTSRETISGLFFCRIEIEDLIEGSHLQRSESSLSHAPGSRCGGKIARKGIAAWRRSMGLEKQSRLGYERLRVGLSPTQGIQTKPLSVGSSSPHESCFMT</sequence>
<dbReference type="AlphaFoldDB" id="A0AAQ3N2U3"/>
<reference evidence="1 2" key="1">
    <citation type="journal article" date="2023" name="Life. Sci Alliance">
        <title>Evolutionary insights into 3D genome organization and epigenetic landscape of Vigna mungo.</title>
        <authorList>
            <person name="Junaid A."/>
            <person name="Singh B."/>
            <person name="Bhatia S."/>
        </authorList>
    </citation>
    <scope>NUCLEOTIDE SEQUENCE [LARGE SCALE GENOMIC DNA]</scope>
    <source>
        <strain evidence="1">Urdbean</strain>
    </source>
</reference>
<evidence type="ECO:0000313" key="1">
    <source>
        <dbReference type="EMBL" id="WVZ01722.1"/>
    </source>
</evidence>
<dbReference type="Proteomes" id="UP001374535">
    <property type="component" value="Chromosome 7"/>
</dbReference>
<gene>
    <name evidence="1" type="ORF">V8G54_022528</name>
</gene>
<accession>A0AAQ3N2U3</accession>
<keyword evidence="2" id="KW-1185">Reference proteome</keyword>
<dbReference type="EMBL" id="CP144694">
    <property type="protein sequence ID" value="WVZ01722.1"/>
    <property type="molecule type" value="Genomic_DNA"/>
</dbReference>
<organism evidence="1 2">
    <name type="scientific">Vigna mungo</name>
    <name type="common">Black gram</name>
    <name type="synonym">Phaseolus mungo</name>
    <dbReference type="NCBI Taxonomy" id="3915"/>
    <lineage>
        <taxon>Eukaryota</taxon>
        <taxon>Viridiplantae</taxon>
        <taxon>Streptophyta</taxon>
        <taxon>Embryophyta</taxon>
        <taxon>Tracheophyta</taxon>
        <taxon>Spermatophyta</taxon>
        <taxon>Magnoliopsida</taxon>
        <taxon>eudicotyledons</taxon>
        <taxon>Gunneridae</taxon>
        <taxon>Pentapetalae</taxon>
        <taxon>rosids</taxon>
        <taxon>fabids</taxon>
        <taxon>Fabales</taxon>
        <taxon>Fabaceae</taxon>
        <taxon>Papilionoideae</taxon>
        <taxon>50 kb inversion clade</taxon>
        <taxon>NPAAA clade</taxon>
        <taxon>indigoferoid/millettioid clade</taxon>
        <taxon>Phaseoleae</taxon>
        <taxon>Vigna</taxon>
    </lineage>
</organism>